<dbReference type="AlphaFoldDB" id="A0A9P7DXW0"/>
<protein>
    <submittedName>
        <fullName evidence="1">Uncharacterized protein</fullName>
    </submittedName>
</protein>
<accession>A0A9P7DXW0</accession>
<dbReference type="Proteomes" id="UP000807769">
    <property type="component" value="Unassembled WGS sequence"/>
</dbReference>
<evidence type="ECO:0000313" key="1">
    <source>
        <dbReference type="EMBL" id="KAG1805700.1"/>
    </source>
</evidence>
<name>A0A9P7DXW0_9AGAM</name>
<dbReference type="RefSeq" id="XP_041187398.1">
    <property type="nucleotide sequence ID" value="XM_041337013.1"/>
</dbReference>
<comment type="caution">
    <text evidence="1">The sequence shown here is derived from an EMBL/GenBank/DDBJ whole genome shotgun (WGS) entry which is preliminary data.</text>
</comment>
<dbReference type="EMBL" id="JABBWG010000051">
    <property type="protein sequence ID" value="KAG1805700.1"/>
    <property type="molecule type" value="Genomic_DNA"/>
</dbReference>
<evidence type="ECO:0000313" key="2">
    <source>
        <dbReference type="Proteomes" id="UP000807769"/>
    </source>
</evidence>
<dbReference type="GeneID" id="64631029"/>
<sequence length="65" mass="7018">MTRSSISSRHEAASAFRGAQSLPVDAASCPIHIELVEQDRGQQWSLASRLRTPLGDLKSTSPQLA</sequence>
<proteinExistence type="predicted"/>
<dbReference type="OrthoDB" id="2688973at2759"/>
<gene>
    <name evidence="1" type="ORF">BJ212DRAFT_1391070</name>
</gene>
<organism evidence="1 2">
    <name type="scientific">Suillus subaureus</name>
    <dbReference type="NCBI Taxonomy" id="48587"/>
    <lineage>
        <taxon>Eukaryota</taxon>
        <taxon>Fungi</taxon>
        <taxon>Dikarya</taxon>
        <taxon>Basidiomycota</taxon>
        <taxon>Agaricomycotina</taxon>
        <taxon>Agaricomycetes</taxon>
        <taxon>Agaricomycetidae</taxon>
        <taxon>Boletales</taxon>
        <taxon>Suillineae</taxon>
        <taxon>Suillaceae</taxon>
        <taxon>Suillus</taxon>
    </lineage>
</organism>
<keyword evidence="2" id="KW-1185">Reference proteome</keyword>
<reference evidence="1" key="1">
    <citation type="journal article" date="2020" name="New Phytol.">
        <title>Comparative genomics reveals dynamic genome evolution in host specialist ectomycorrhizal fungi.</title>
        <authorList>
            <person name="Lofgren L.A."/>
            <person name="Nguyen N.H."/>
            <person name="Vilgalys R."/>
            <person name="Ruytinx J."/>
            <person name="Liao H.L."/>
            <person name="Branco S."/>
            <person name="Kuo A."/>
            <person name="LaButti K."/>
            <person name="Lipzen A."/>
            <person name="Andreopoulos W."/>
            <person name="Pangilinan J."/>
            <person name="Riley R."/>
            <person name="Hundley H."/>
            <person name="Na H."/>
            <person name="Barry K."/>
            <person name="Grigoriev I.V."/>
            <person name="Stajich J.E."/>
            <person name="Kennedy P.G."/>
        </authorList>
    </citation>
    <scope>NUCLEOTIDE SEQUENCE</scope>
    <source>
        <strain evidence="1">MN1</strain>
    </source>
</reference>